<keyword evidence="8" id="KW-1185">Reference proteome</keyword>
<dbReference type="Pfam" id="PF01810">
    <property type="entry name" value="LysE"/>
    <property type="match status" value="1"/>
</dbReference>
<feature type="transmembrane region" description="Helical" evidence="6">
    <location>
        <begin position="110"/>
        <end position="133"/>
    </location>
</feature>
<evidence type="ECO:0000313" key="7">
    <source>
        <dbReference type="EMBL" id="MDO7904852.1"/>
    </source>
</evidence>
<feature type="transmembrane region" description="Helical" evidence="6">
    <location>
        <begin position="71"/>
        <end position="90"/>
    </location>
</feature>
<sequence length="209" mass="22875">MYHLISYMLLGITLSAPIGPVNAAQLDKGIKHGFLHAWIFGLGAAAADVMYMILVYFGVIHFLNTPFIQTLLWLFGAFILIYSGIESIWNSGRPEVKDQRNHESLIKSCSAGFIVSAVNPMSVLFWLGIYGSVLADMASGSFQMVLLNSAAILAGILLWDLSLAVTASSFRRFLTDRIIRGIAIVSGIFLIGFGVYFGTEAVQMMISRL</sequence>
<reference evidence="7 8" key="1">
    <citation type="submission" date="2023-07" db="EMBL/GenBank/DDBJ databases">
        <title>Paenibacillus sp. JX-17 nov. isolated from soil.</title>
        <authorList>
            <person name="Wan Y."/>
            <person name="Liu B."/>
        </authorList>
    </citation>
    <scope>NUCLEOTIDE SEQUENCE [LARGE SCALE GENOMIC DNA]</scope>
    <source>
        <strain evidence="7 8">JX-17</strain>
    </source>
</reference>
<organism evidence="7 8">
    <name type="scientific">Paenibacillus lacisoli</name>
    <dbReference type="NCBI Taxonomy" id="3064525"/>
    <lineage>
        <taxon>Bacteria</taxon>
        <taxon>Bacillati</taxon>
        <taxon>Bacillota</taxon>
        <taxon>Bacilli</taxon>
        <taxon>Bacillales</taxon>
        <taxon>Paenibacillaceae</taxon>
        <taxon>Paenibacillus</taxon>
    </lineage>
</organism>
<evidence type="ECO:0000313" key="8">
    <source>
        <dbReference type="Proteomes" id="UP001240171"/>
    </source>
</evidence>
<protein>
    <submittedName>
        <fullName evidence="7">LysE family transporter</fullName>
    </submittedName>
</protein>
<comment type="subcellular location">
    <subcellularLocation>
        <location evidence="1">Cell membrane</location>
        <topology evidence="1">Multi-pass membrane protein</topology>
    </subcellularLocation>
</comment>
<keyword evidence="5 6" id="KW-0472">Membrane</keyword>
<comment type="caution">
    <text evidence="7">The sequence shown here is derived from an EMBL/GenBank/DDBJ whole genome shotgun (WGS) entry which is preliminary data.</text>
</comment>
<evidence type="ECO:0000256" key="6">
    <source>
        <dbReference type="SAM" id="Phobius"/>
    </source>
</evidence>
<dbReference type="PANTHER" id="PTHR30086">
    <property type="entry name" value="ARGININE EXPORTER PROTEIN ARGO"/>
    <property type="match status" value="1"/>
</dbReference>
<dbReference type="PANTHER" id="PTHR30086:SF6">
    <property type="entry name" value="AMINO ACID EFFLUX PROTEIN YCGF-RELATED"/>
    <property type="match status" value="1"/>
</dbReference>
<name>A0ABT9C6G6_9BACL</name>
<proteinExistence type="predicted"/>
<gene>
    <name evidence="7" type="ORF">Q5741_00325</name>
</gene>
<evidence type="ECO:0000256" key="2">
    <source>
        <dbReference type="ARBA" id="ARBA00022475"/>
    </source>
</evidence>
<keyword evidence="2" id="KW-1003">Cell membrane</keyword>
<dbReference type="RefSeq" id="WP_305022051.1">
    <property type="nucleotide sequence ID" value="NZ_JAUQTB010000001.1"/>
</dbReference>
<evidence type="ECO:0000256" key="3">
    <source>
        <dbReference type="ARBA" id="ARBA00022692"/>
    </source>
</evidence>
<keyword evidence="3 6" id="KW-0812">Transmembrane</keyword>
<accession>A0ABT9C6G6</accession>
<evidence type="ECO:0000256" key="5">
    <source>
        <dbReference type="ARBA" id="ARBA00023136"/>
    </source>
</evidence>
<dbReference type="EMBL" id="JAUQTB010000001">
    <property type="protein sequence ID" value="MDO7904852.1"/>
    <property type="molecule type" value="Genomic_DNA"/>
</dbReference>
<keyword evidence="4 6" id="KW-1133">Transmembrane helix</keyword>
<dbReference type="Proteomes" id="UP001240171">
    <property type="component" value="Unassembled WGS sequence"/>
</dbReference>
<feature type="transmembrane region" description="Helical" evidence="6">
    <location>
        <begin position="178"/>
        <end position="199"/>
    </location>
</feature>
<dbReference type="InterPro" id="IPR001123">
    <property type="entry name" value="LeuE-type"/>
</dbReference>
<feature type="transmembrane region" description="Helical" evidence="6">
    <location>
        <begin position="33"/>
        <end position="59"/>
    </location>
</feature>
<evidence type="ECO:0000256" key="4">
    <source>
        <dbReference type="ARBA" id="ARBA00022989"/>
    </source>
</evidence>
<feature type="transmembrane region" description="Helical" evidence="6">
    <location>
        <begin position="145"/>
        <end position="166"/>
    </location>
</feature>
<evidence type="ECO:0000256" key="1">
    <source>
        <dbReference type="ARBA" id="ARBA00004651"/>
    </source>
</evidence>